<comment type="caution">
    <text evidence="2">The sequence shown here is derived from an EMBL/GenBank/DDBJ whole genome shotgun (WGS) entry which is preliminary data.</text>
</comment>
<dbReference type="CDD" id="cd00037">
    <property type="entry name" value="CLECT"/>
    <property type="match status" value="1"/>
</dbReference>
<dbReference type="InterPro" id="IPR001304">
    <property type="entry name" value="C-type_lectin-like"/>
</dbReference>
<organism evidence="2 3">
    <name type="scientific">Mytilus edulis</name>
    <name type="common">Blue mussel</name>
    <dbReference type="NCBI Taxonomy" id="6550"/>
    <lineage>
        <taxon>Eukaryota</taxon>
        <taxon>Metazoa</taxon>
        <taxon>Spiralia</taxon>
        <taxon>Lophotrochozoa</taxon>
        <taxon>Mollusca</taxon>
        <taxon>Bivalvia</taxon>
        <taxon>Autobranchia</taxon>
        <taxon>Pteriomorphia</taxon>
        <taxon>Mytilida</taxon>
        <taxon>Mytiloidea</taxon>
        <taxon>Mytilidae</taxon>
        <taxon>Mytilinae</taxon>
        <taxon>Mytilus</taxon>
    </lineage>
</organism>
<name>A0A8S3RXT3_MYTED</name>
<accession>A0A8S3RXT3</accession>
<gene>
    <name evidence="2" type="ORF">MEDL_25086</name>
</gene>
<proteinExistence type="predicted"/>
<protein>
    <recommendedName>
        <fullName evidence="1">C-type lectin domain-containing protein</fullName>
    </recommendedName>
</protein>
<dbReference type="Proteomes" id="UP000683360">
    <property type="component" value="Unassembled WGS sequence"/>
</dbReference>
<evidence type="ECO:0000313" key="3">
    <source>
        <dbReference type="Proteomes" id="UP000683360"/>
    </source>
</evidence>
<keyword evidence="3" id="KW-1185">Reference proteome</keyword>
<dbReference type="OrthoDB" id="6071040at2759"/>
<evidence type="ECO:0000313" key="2">
    <source>
        <dbReference type="EMBL" id="CAG2211048.1"/>
    </source>
</evidence>
<sequence length="196" mass="21715">MDTCRFSTLTIDDKFSGESGTLWIGVFSDDSTTDVIDASKDLYTWSNWDESSLSPENNDTNGSVQFSSTVCVTGDLSQSLKWVVTNCEERHPYVCQTFDEAVTEAVDVGNHNHVSCPEVLKYRSSNLSRGGNVKRNGSVYSGTNGIFTKDDKVYALTERLDAQKVTTFQDCIVLCTTHAQCNEVIVVSEQICILYT</sequence>
<dbReference type="InterPro" id="IPR016187">
    <property type="entry name" value="CTDL_fold"/>
</dbReference>
<reference evidence="2" key="1">
    <citation type="submission" date="2021-03" db="EMBL/GenBank/DDBJ databases">
        <authorList>
            <person name="Bekaert M."/>
        </authorList>
    </citation>
    <scope>NUCLEOTIDE SEQUENCE</scope>
</reference>
<dbReference type="PROSITE" id="PS50041">
    <property type="entry name" value="C_TYPE_LECTIN_2"/>
    <property type="match status" value="1"/>
</dbReference>
<dbReference type="InterPro" id="IPR016186">
    <property type="entry name" value="C-type_lectin-like/link_sf"/>
</dbReference>
<dbReference type="AlphaFoldDB" id="A0A8S3RXT3"/>
<evidence type="ECO:0000259" key="1">
    <source>
        <dbReference type="PROSITE" id="PS50041"/>
    </source>
</evidence>
<dbReference type="EMBL" id="CAJPWZ010001251">
    <property type="protein sequence ID" value="CAG2211048.1"/>
    <property type="molecule type" value="Genomic_DNA"/>
</dbReference>
<dbReference type="SUPFAM" id="SSF56436">
    <property type="entry name" value="C-type lectin-like"/>
    <property type="match status" value="1"/>
</dbReference>
<feature type="domain" description="C-type lectin" evidence="1">
    <location>
        <begin position="22"/>
        <end position="96"/>
    </location>
</feature>
<dbReference type="Gene3D" id="3.10.100.10">
    <property type="entry name" value="Mannose-Binding Protein A, subunit A"/>
    <property type="match status" value="1"/>
</dbReference>